<dbReference type="EC" id="2.2.1.2" evidence="2"/>
<gene>
    <name evidence="2" type="primary">talA-2</name>
    <name evidence="2" type="ORF">HLUCCA11_11930</name>
</gene>
<dbReference type="AlphaFoldDB" id="A0A0N8KMZ6"/>
<evidence type="ECO:0000313" key="2">
    <source>
        <dbReference type="EMBL" id="KPQ35122.1"/>
    </source>
</evidence>
<dbReference type="STRING" id="1666911.HLUCCA11_11930"/>
<evidence type="ECO:0000256" key="1">
    <source>
        <dbReference type="ARBA" id="ARBA00023270"/>
    </source>
</evidence>
<sequence length="231" mass="24796">MDSQATKPHLRLYLDTADVKQWQTWLPTGLFYGVTCNPILLQQADIVCQISSIKALTQQALQLGAQEVHMQAWGSSTAALYEVGQALGSIDPKVIVKIPATQIGTAAASKLIQNGIPITITAVYAVHQVLIAAAIGARYAAPYLGRINDLGRTGRTELAMMQEALNGVNSTTRLLTASIREVEDISFLAARGVDTFTFSEAIAQAFFNVPATLKATADFEKAAQQMGSDRT</sequence>
<comment type="caution">
    <text evidence="2">The sequence shown here is derived from an EMBL/GenBank/DDBJ whole genome shotgun (WGS) entry which is preliminary data.</text>
</comment>
<proteinExistence type="predicted"/>
<name>A0A0N8KMZ6_9CYAN</name>
<dbReference type="PANTHER" id="PTHR10683">
    <property type="entry name" value="TRANSALDOLASE"/>
    <property type="match status" value="1"/>
</dbReference>
<keyword evidence="1" id="KW-0704">Schiff base</keyword>
<dbReference type="PATRIC" id="fig|1666911.3.peg.4456"/>
<organism evidence="2 3">
    <name type="scientific">Phormidesmis priestleyi Ana</name>
    <dbReference type="NCBI Taxonomy" id="1666911"/>
    <lineage>
        <taxon>Bacteria</taxon>
        <taxon>Bacillati</taxon>
        <taxon>Cyanobacteriota</taxon>
        <taxon>Cyanophyceae</taxon>
        <taxon>Leptolyngbyales</taxon>
        <taxon>Leptolyngbyaceae</taxon>
        <taxon>Phormidesmis</taxon>
    </lineage>
</organism>
<dbReference type="InterPro" id="IPR013785">
    <property type="entry name" value="Aldolase_TIM"/>
</dbReference>
<dbReference type="GO" id="GO:0005975">
    <property type="term" value="P:carbohydrate metabolic process"/>
    <property type="evidence" value="ECO:0007669"/>
    <property type="project" value="InterPro"/>
</dbReference>
<dbReference type="InterPro" id="IPR001585">
    <property type="entry name" value="TAL/FSA"/>
</dbReference>
<dbReference type="PANTHER" id="PTHR10683:SF40">
    <property type="entry name" value="FRUCTOSE-6-PHOSPHATE ALDOLASE 1-RELATED"/>
    <property type="match status" value="1"/>
</dbReference>
<dbReference type="GO" id="GO:0004801">
    <property type="term" value="F:transaldolase activity"/>
    <property type="evidence" value="ECO:0007669"/>
    <property type="project" value="UniProtKB-EC"/>
</dbReference>
<dbReference type="Gene3D" id="3.20.20.70">
    <property type="entry name" value="Aldolase class I"/>
    <property type="match status" value="1"/>
</dbReference>
<dbReference type="Proteomes" id="UP000050465">
    <property type="component" value="Unassembled WGS sequence"/>
</dbReference>
<protein>
    <submittedName>
        <fullName evidence="2">Transaldolase</fullName>
        <ecNumber evidence="2">2.2.1.2</ecNumber>
    </submittedName>
</protein>
<keyword evidence="2" id="KW-0808">Transferase</keyword>
<dbReference type="EMBL" id="LJZR01000014">
    <property type="protein sequence ID" value="KPQ35122.1"/>
    <property type="molecule type" value="Genomic_DNA"/>
</dbReference>
<accession>A0A0N8KMZ6</accession>
<reference evidence="2 3" key="1">
    <citation type="submission" date="2015-09" db="EMBL/GenBank/DDBJ databases">
        <title>Identification and resolution of microdiversity through metagenomic sequencing of parallel consortia.</title>
        <authorList>
            <person name="Nelson W.C."/>
            <person name="Romine M.F."/>
            <person name="Lindemann S.R."/>
        </authorList>
    </citation>
    <scope>NUCLEOTIDE SEQUENCE [LARGE SCALE GENOMIC DNA]</scope>
    <source>
        <strain evidence="2">Ana</strain>
    </source>
</reference>
<dbReference type="SUPFAM" id="SSF51569">
    <property type="entry name" value="Aldolase"/>
    <property type="match status" value="1"/>
</dbReference>
<dbReference type="Pfam" id="PF00923">
    <property type="entry name" value="TAL_FSA"/>
    <property type="match status" value="1"/>
</dbReference>
<evidence type="ECO:0000313" key="3">
    <source>
        <dbReference type="Proteomes" id="UP000050465"/>
    </source>
</evidence>